<dbReference type="PANTHER" id="PTHR43092">
    <property type="entry name" value="L-CYSTEINE DESULFHYDRASE"/>
    <property type="match status" value="1"/>
</dbReference>
<dbReference type="SUPFAM" id="SSF53383">
    <property type="entry name" value="PLP-dependent transferases"/>
    <property type="match status" value="1"/>
</dbReference>
<dbReference type="GO" id="GO:0016740">
    <property type="term" value="F:transferase activity"/>
    <property type="evidence" value="ECO:0007669"/>
    <property type="project" value="UniProtKB-KW"/>
</dbReference>
<dbReference type="PANTHER" id="PTHR43092:SF2">
    <property type="entry name" value="HERCYNYLCYSTEINE SULFOXIDE LYASE"/>
    <property type="match status" value="1"/>
</dbReference>
<keyword evidence="3" id="KW-0808">Transferase</keyword>
<keyword evidence="1" id="KW-0663">Pyridoxal phosphate</keyword>
<dbReference type="EMBL" id="MU865371">
    <property type="protein sequence ID" value="KAK4225259.1"/>
    <property type="molecule type" value="Genomic_DNA"/>
</dbReference>
<organism evidence="3 4">
    <name type="scientific">Podospora fimiseda</name>
    <dbReference type="NCBI Taxonomy" id="252190"/>
    <lineage>
        <taxon>Eukaryota</taxon>
        <taxon>Fungi</taxon>
        <taxon>Dikarya</taxon>
        <taxon>Ascomycota</taxon>
        <taxon>Pezizomycotina</taxon>
        <taxon>Sordariomycetes</taxon>
        <taxon>Sordariomycetidae</taxon>
        <taxon>Sordariales</taxon>
        <taxon>Podosporaceae</taxon>
        <taxon>Podospora</taxon>
    </lineage>
</organism>
<dbReference type="InterPro" id="IPR015421">
    <property type="entry name" value="PyrdxlP-dep_Trfase_major"/>
</dbReference>
<proteinExistence type="predicted"/>
<feature type="domain" description="Aminotransferase class V" evidence="2">
    <location>
        <begin position="70"/>
        <end position="264"/>
    </location>
</feature>
<dbReference type="Gene3D" id="3.40.640.10">
    <property type="entry name" value="Type I PLP-dependent aspartate aminotransferase-like (Major domain)"/>
    <property type="match status" value="1"/>
</dbReference>
<dbReference type="InterPro" id="IPR000192">
    <property type="entry name" value="Aminotrans_V_dom"/>
</dbReference>
<evidence type="ECO:0000313" key="4">
    <source>
        <dbReference type="Proteomes" id="UP001301958"/>
    </source>
</evidence>
<reference evidence="3" key="1">
    <citation type="journal article" date="2023" name="Mol. Phylogenet. Evol.">
        <title>Genome-scale phylogeny and comparative genomics of the fungal order Sordariales.</title>
        <authorList>
            <person name="Hensen N."/>
            <person name="Bonometti L."/>
            <person name="Westerberg I."/>
            <person name="Brannstrom I.O."/>
            <person name="Guillou S."/>
            <person name="Cros-Aarteil S."/>
            <person name="Calhoun S."/>
            <person name="Haridas S."/>
            <person name="Kuo A."/>
            <person name="Mondo S."/>
            <person name="Pangilinan J."/>
            <person name="Riley R."/>
            <person name="LaButti K."/>
            <person name="Andreopoulos B."/>
            <person name="Lipzen A."/>
            <person name="Chen C."/>
            <person name="Yan M."/>
            <person name="Daum C."/>
            <person name="Ng V."/>
            <person name="Clum A."/>
            <person name="Steindorff A."/>
            <person name="Ohm R.A."/>
            <person name="Martin F."/>
            <person name="Silar P."/>
            <person name="Natvig D.O."/>
            <person name="Lalanne C."/>
            <person name="Gautier V."/>
            <person name="Ament-Velasquez S.L."/>
            <person name="Kruys A."/>
            <person name="Hutchinson M.I."/>
            <person name="Powell A.J."/>
            <person name="Barry K."/>
            <person name="Miller A.N."/>
            <person name="Grigoriev I.V."/>
            <person name="Debuchy R."/>
            <person name="Gladieux P."/>
            <person name="Hiltunen Thoren M."/>
            <person name="Johannesson H."/>
        </authorList>
    </citation>
    <scope>NUCLEOTIDE SEQUENCE</scope>
    <source>
        <strain evidence="3">CBS 990.96</strain>
    </source>
</reference>
<protein>
    <submittedName>
        <fullName evidence="3">Pyridoxal phosphate-dependent transferase</fullName>
    </submittedName>
</protein>
<evidence type="ECO:0000259" key="2">
    <source>
        <dbReference type="Pfam" id="PF00266"/>
    </source>
</evidence>
<reference evidence="3" key="2">
    <citation type="submission" date="2023-05" db="EMBL/GenBank/DDBJ databases">
        <authorList>
            <consortium name="Lawrence Berkeley National Laboratory"/>
            <person name="Steindorff A."/>
            <person name="Hensen N."/>
            <person name="Bonometti L."/>
            <person name="Westerberg I."/>
            <person name="Brannstrom I.O."/>
            <person name="Guillou S."/>
            <person name="Cros-Aarteil S."/>
            <person name="Calhoun S."/>
            <person name="Haridas S."/>
            <person name="Kuo A."/>
            <person name="Mondo S."/>
            <person name="Pangilinan J."/>
            <person name="Riley R."/>
            <person name="Labutti K."/>
            <person name="Andreopoulos B."/>
            <person name="Lipzen A."/>
            <person name="Chen C."/>
            <person name="Yanf M."/>
            <person name="Daum C."/>
            <person name="Ng V."/>
            <person name="Clum A."/>
            <person name="Ohm R."/>
            <person name="Martin F."/>
            <person name="Silar P."/>
            <person name="Natvig D."/>
            <person name="Lalanne C."/>
            <person name="Gautier V."/>
            <person name="Ament-Velasquez S.L."/>
            <person name="Kruys A."/>
            <person name="Hutchinson M.I."/>
            <person name="Powell A.J."/>
            <person name="Barry K."/>
            <person name="Miller A.N."/>
            <person name="Grigoriev I.V."/>
            <person name="Debuchy R."/>
            <person name="Gladieux P."/>
            <person name="Thoren M.H."/>
            <person name="Johannesson H."/>
        </authorList>
    </citation>
    <scope>NUCLEOTIDE SEQUENCE</scope>
    <source>
        <strain evidence="3">CBS 990.96</strain>
    </source>
</reference>
<dbReference type="AlphaFoldDB" id="A0AAN7H0S8"/>
<comment type="caution">
    <text evidence="3">The sequence shown here is derived from an EMBL/GenBank/DDBJ whole genome shotgun (WGS) entry which is preliminary data.</text>
</comment>
<name>A0AAN7H0S8_9PEZI</name>
<dbReference type="Pfam" id="PF00266">
    <property type="entry name" value="Aminotran_5"/>
    <property type="match status" value="1"/>
</dbReference>
<keyword evidence="4" id="KW-1185">Reference proteome</keyword>
<evidence type="ECO:0000313" key="3">
    <source>
        <dbReference type="EMBL" id="KAK4225259.1"/>
    </source>
</evidence>
<evidence type="ECO:0000256" key="1">
    <source>
        <dbReference type="ARBA" id="ARBA00022898"/>
    </source>
</evidence>
<dbReference type="InterPro" id="IPR015424">
    <property type="entry name" value="PyrdxlP-dep_Trfase"/>
</dbReference>
<accession>A0AAN7H0S8</accession>
<gene>
    <name evidence="3" type="ORF">QBC38DRAFT_268537</name>
</gene>
<dbReference type="Proteomes" id="UP001301958">
    <property type="component" value="Unassembled WGS sequence"/>
</dbReference>
<sequence length="454" mass="51275">MGENNMTETLPAEFGKSLASQFQLDPSYHNLNHGSFGTYPLHIRDRLHHYQLLSETQPDIFIRYTYPKLLASSRAAIASLLNVPTDTCVFVPNATTGVNTVLRNLVFNSDGKDQIIFLDTIYGGCGKTVDYILELNQGLVSAHTIPLAYPCSDQVVIDAFLSAIKEQKAQGKRPKVAIFDVVTSQPGIRFPFEAITEICRQEGILSLIDGAQGVGMVHIDLSATDPDFFVSNCHKWLHVPRGCAVFYVPERNQHLMRSSLPTSHGFVALPEFRQKRLNELQPWDKNEWVNQFNFVGTVDNSPYLCVEDSIKWRKEVLGGEERIVRELMEMAREGGRIVAERVGGKVFDNEEGTLTRCSMVNVVLPLGVKGVYDEGWGSQVEVWEVEQEETEIVGRFIVKRLTEGFKTFIPIFLYKGVWLARLSAQVYLSLEDFEWAGEVLKEILDEVRKGEHKK</sequence>